<dbReference type="InterPro" id="IPR002885">
    <property type="entry name" value="PPR_rpt"/>
</dbReference>
<dbReference type="PANTHER" id="PTHR47926">
    <property type="entry name" value="PENTATRICOPEPTIDE REPEAT-CONTAINING PROTEIN"/>
    <property type="match status" value="1"/>
</dbReference>
<dbReference type="PROSITE" id="PS51375">
    <property type="entry name" value="PPR"/>
    <property type="match status" value="4"/>
</dbReference>
<feature type="repeat" description="PPR" evidence="3">
    <location>
        <begin position="411"/>
        <end position="445"/>
    </location>
</feature>
<dbReference type="GO" id="GO:0008270">
    <property type="term" value="F:zinc ion binding"/>
    <property type="evidence" value="ECO:0007669"/>
    <property type="project" value="InterPro"/>
</dbReference>
<dbReference type="InterPro" id="IPR046848">
    <property type="entry name" value="E_motif"/>
</dbReference>
<dbReference type="PANTHER" id="PTHR47926:SF382">
    <property type="entry name" value="PENTACOTRIPEPTIDE-REPEAT REGION OF PRORP DOMAIN-CONTAINING PROTEIN"/>
    <property type="match status" value="1"/>
</dbReference>
<dbReference type="InterPro" id="IPR032867">
    <property type="entry name" value="DYW_dom"/>
</dbReference>
<feature type="repeat" description="PPR" evidence="3">
    <location>
        <begin position="379"/>
        <end position="409"/>
    </location>
</feature>
<dbReference type="NCBIfam" id="TIGR00756">
    <property type="entry name" value="PPR"/>
    <property type="match status" value="5"/>
</dbReference>
<accession>A0AAW2VA52</accession>
<comment type="caution">
    <text evidence="5">The sequence shown here is derived from an EMBL/GenBank/DDBJ whole genome shotgun (WGS) entry which is preliminary data.</text>
</comment>
<dbReference type="FunFam" id="1.25.40.10:FF:000090">
    <property type="entry name" value="Pentatricopeptide repeat-containing protein, chloroplastic"/>
    <property type="match status" value="1"/>
</dbReference>
<dbReference type="GO" id="GO:0009451">
    <property type="term" value="P:RNA modification"/>
    <property type="evidence" value="ECO:0007669"/>
    <property type="project" value="InterPro"/>
</dbReference>
<gene>
    <name evidence="5" type="ORF">Slati_2837200</name>
</gene>
<dbReference type="Pfam" id="PF20431">
    <property type="entry name" value="E_motif"/>
    <property type="match status" value="1"/>
</dbReference>
<evidence type="ECO:0000256" key="3">
    <source>
        <dbReference type="PROSITE-ProRule" id="PRU00708"/>
    </source>
</evidence>
<feature type="domain" description="DYW" evidence="4">
    <location>
        <begin position="554"/>
        <end position="650"/>
    </location>
</feature>
<reference evidence="5" key="2">
    <citation type="journal article" date="2024" name="Plant">
        <title>Genomic evolution and insights into agronomic trait innovations of Sesamum species.</title>
        <authorList>
            <person name="Miao H."/>
            <person name="Wang L."/>
            <person name="Qu L."/>
            <person name="Liu H."/>
            <person name="Sun Y."/>
            <person name="Le M."/>
            <person name="Wang Q."/>
            <person name="Wei S."/>
            <person name="Zheng Y."/>
            <person name="Lin W."/>
            <person name="Duan Y."/>
            <person name="Cao H."/>
            <person name="Xiong S."/>
            <person name="Wang X."/>
            <person name="Wei L."/>
            <person name="Li C."/>
            <person name="Ma Q."/>
            <person name="Ju M."/>
            <person name="Zhao R."/>
            <person name="Li G."/>
            <person name="Mu C."/>
            <person name="Tian Q."/>
            <person name="Mei H."/>
            <person name="Zhang T."/>
            <person name="Gao T."/>
            <person name="Zhang H."/>
        </authorList>
    </citation>
    <scope>NUCLEOTIDE SEQUENCE</scope>
    <source>
        <strain evidence="5">KEN1</strain>
    </source>
</reference>
<dbReference type="Pfam" id="PF14432">
    <property type="entry name" value="DYW_deaminase"/>
    <property type="match status" value="1"/>
</dbReference>
<evidence type="ECO:0000256" key="1">
    <source>
        <dbReference type="ARBA" id="ARBA00006643"/>
    </source>
</evidence>
<dbReference type="EMBL" id="JACGWN010000010">
    <property type="protein sequence ID" value="KAL0426624.1"/>
    <property type="molecule type" value="Genomic_DNA"/>
</dbReference>
<comment type="similarity">
    <text evidence="1">Belongs to the PPR family. PCMP-H subfamily.</text>
</comment>
<dbReference type="InterPro" id="IPR046960">
    <property type="entry name" value="PPR_At4g14850-like_plant"/>
</dbReference>
<evidence type="ECO:0000256" key="2">
    <source>
        <dbReference type="ARBA" id="ARBA00022737"/>
    </source>
</evidence>
<sequence>MKAASTSLVPASTFLRVTLAVRAIRRFMHAPITTSAPPDVRTANHLIIMHANRGHLHLAHEWFAQMPHKNVFSWTILISAYSRHGKLAQCFGLFSQMLSHHRPNDFAYSSLLSVCDYWHGVQVHGLALRTGFDAWIYVANALMAMYWNNSCNAGVEAWRVFEAMDFRNLVTYNSMITGLSMHKQGDKAMDMFIWMHRNGIEFDHTTLLTLVSSLCGSNECSDKIVGLMCCLQLHSFGIKTGLALDIGVVTALIRGYSILGGEVDACHKLFLETSSMDRDVVLWTEIMMASSEREPEQTLVLFKRMLGEDLFPDCYIFSVVLKACSNLVAERNASALHCQVIKAGFLNVLELGNALIHAYARSGSIDNAEQVFFEMSLRDIVSWNSVLKAYAVHGKAEAALDFFKQMDVAPDGTTFVALLSSCSHAGRVKEGTKIFDSMYEKYVITPQLDHYACMVDILGRAGHLSEAENIIKKMPMQPDHVIWSALLAACRKHGEKKLANLASSKLKELDPENSLGYVLISNIYCSTNSFDEADSIKAIRANMEKLLGQLKKMGYVPETSSVLFDVEEEHKEEQVYHHSEKLALVFYLMDAADSDSHGNVIKIIKNLRICSDCHNFMRLASKLIEKVIIVRDANRFHHFKDGACSCNDYW</sequence>
<organism evidence="5">
    <name type="scientific">Sesamum latifolium</name>
    <dbReference type="NCBI Taxonomy" id="2727402"/>
    <lineage>
        <taxon>Eukaryota</taxon>
        <taxon>Viridiplantae</taxon>
        <taxon>Streptophyta</taxon>
        <taxon>Embryophyta</taxon>
        <taxon>Tracheophyta</taxon>
        <taxon>Spermatophyta</taxon>
        <taxon>Magnoliopsida</taxon>
        <taxon>eudicotyledons</taxon>
        <taxon>Gunneridae</taxon>
        <taxon>Pentapetalae</taxon>
        <taxon>asterids</taxon>
        <taxon>lamiids</taxon>
        <taxon>Lamiales</taxon>
        <taxon>Pedaliaceae</taxon>
        <taxon>Sesamum</taxon>
    </lineage>
</organism>
<dbReference type="GO" id="GO:0003723">
    <property type="term" value="F:RNA binding"/>
    <property type="evidence" value="ECO:0007669"/>
    <property type="project" value="InterPro"/>
</dbReference>
<dbReference type="InterPro" id="IPR011990">
    <property type="entry name" value="TPR-like_helical_dom_sf"/>
</dbReference>
<dbReference type="AlphaFoldDB" id="A0AAW2VA52"/>
<name>A0AAW2VA52_9LAMI</name>
<keyword evidence="2" id="KW-0677">Repeat</keyword>
<dbReference type="Gene3D" id="1.25.40.10">
    <property type="entry name" value="Tetratricopeptide repeat domain"/>
    <property type="match status" value="5"/>
</dbReference>
<proteinExistence type="inferred from homology"/>
<protein>
    <submittedName>
        <fullName evidence="5">Pentatricopeptide repeat-containing protein</fullName>
    </submittedName>
</protein>
<evidence type="ECO:0000313" key="5">
    <source>
        <dbReference type="EMBL" id="KAL0426624.1"/>
    </source>
</evidence>
<evidence type="ECO:0000259" key="4">
    <source>
        <dbReference type="Pfam" id="PF14432"/>
    </source>
</evidence>
<feature type="repeat" description="PPR" evidence="3">
    <location>
        <begin position="70"/>
        <end position="100"/>
    </location>
</feature>
<reference evidence="5" key="1">
    <citation type="submission" date="2020-06" db="EMBL/GenBank/DDBJ databases">
        <authorList>
            <person name="Li T."/>
            <person name="Hu X."/>
            <person name="Zhang T."/>
            <person name="Song X."/>
            <person name="Zhang H."/>
            <person name="Dai N."/>
            <person name="Sheng W."/>
            <person name="Hou X."/>
            <person name="Wei L."/>
        </authorList>
    </citation>
    <scope>NUCLEOTIDE SEQUENCE</scope>
    <source>
        <strain evidence="5">KEN1</strain>
        <tissue evidence="5">Leaf</tissue>
    </source>
</reference>
<feature type="repeat" description="PPR" evidence="3">
    <location>
        <begin position="168"/>
        <end position="202"/>
    </location>
</feature>
<dbReference type="Pfam" id="PF13041">
    <property type="entry name" value="PPR_2"/>
    <property type="match status" value="3"/>
</dbReference>
<dbReference type="Pfam" id="PF01535">
    <property type="entry name" value="PPR"/>
    <property type="match status" value="1"/>
</dbReference>